<dbReference type="EMBL" id="OOIN01000004">
    <property type="protein sequence ID" value="SPO22347.1"/>
    <property type="molecule type" value="Genomic_DNA"/>
</dbReference>
<keyword evidence="3" id="KW-0732">Signal</keyword>
<evidence type="ECO:0000313" key="5">
    <source>
        <dbReference type="Proteomes" id="UP000324022"/>
    </source>
</evidence>
<feature type="region of interest" description="Disordered" evidence="1">
    <location>
        <begin position="24"/>
        <end position="67"/>
    </location>
</feature>
<feature type="region of interest" description="Disordered" evidence="1">
    <location>
        <begin position="319"/>
        <end position="490"/>
    </location>
</feature>
<dbReference type="OrthoDB" id="2556699at2759"/>
<feature type="region of interest" description="Disordered" evidence="1">
    <location>
        <begin position="264"/>
        <end position="299"/>
    </location>
</feature>
<feature type="compositionally biased region" description="Pro residues" evidence="1">
    <location>
        <begin position="32"/>
        <end position="47"/>
    </location>
</feature>
<dbReference type="AlphaFoldDB" id="A0A5C3DYC8"/>
<evidence type="ECO:0000256" key="3">
    <source>
        <dbReference type="SAM" id="SignalP"/>
    </source>
</evidence>
<feature type="compositionally biased region" description="Basic and acidic residues" evidence="1">
    <location>
        <begin position="476"/>
        <end position="490"/>
    </location>
</feature>
<evidence type="ECO:0000256" key="1">
    <source>
        <dbReference type="SAM" id="MobiDB-lite"/>
    </source>
</evidence>
<keyword evidence="2" id="KW-0472">Membrane</keyword>
<organism evidence="4 5">
    <name type="scientific">Ustilago trichophora</name>
    <dbReference type="NCBI Taxonomy" id="86804"/>
    <lineage>
        <taxon>Eukaryota</taxon>
        <taxon>Fungi</taxon>
        <taxon>Dikarya</taxon>
        <taxon>Basidiomycota</taxon>
        <taxon>Ustilaginomycotina</taxon>
        <taxon>Ustilaginomycetes</taxon>
        <taxon>Ustilaginales</taxon>
        <taxon>Ustilaginaceae</taxon>
        <taxon>Ustilago</taxon>
    </lineage>
</organism>
<feature type="compositionally biased region" description="Basic and acidic residues" evidence="1">
    <location>
        <begin position="433"/>
        <end position="446"/>
    </location>
</feature>
<proteinExistence type="predicted"/>
<evidence type="ECO:0000256" key="2">
    <source>
        <dbReference type="SAM" id="Phobius"/>
    </source>
</evidence>
<reference evidence="4 5" key="1">
    <citation type="submission" date="2018-03" db="EMBL/GenBank/DDBJ databases">
        <authorList>
            <person name="Guldener U."/>
        </authorList>
    </citation>
    <scope>NUCLEOTIDE SEQUENCE [LARGE SCALE GENOMIC DNA]</scope>
    <source>
        <strain evidence="4 5">NBRC100155</strain>
    </source>
</reference>
<name>A0A5C3DYC8_9BASI</name>
<feature type="signal peptide" evidence="3">
    <location>
        <begin position="1"/>
        <end position="20"/>
    </location>
</feature>
<sequence>MRSTLFPLLALAILSLCALAVPVPSPSSSSPPSSPISPSPPSSPLRPPRSKDSSPPQPRHNISSTHLLNKRGDWKRPVILGTALLGLPMTVGWGYIAYSSYKNNKKKWEDDQKRREAEKNLPPPSIGDVYCTIETYYTMGQVEARKPSKYKVPCYRLGTPALDGSAEAYGGAHDGGAYGGGVYGGGDGSSHSSPMLPLAGARFEGQVSAQLQQPPRNYANTYPYVPYPSQTNNGNKFAGGLTKRAFPPASTVEEITEEAKPLLNSAYPRFSNPWSSSSSSSRSESPKITNPFPNQLDKHRPTAIDAAYSPMFPVDYNRHPPSSRFLQNTNPFSPSDYDRRHPSPASYTSNIALTRLDPGKHKRPSSIPNPTLSRYFPSSHDDKYVFPSHPSAPPLPSSFRQRSPTDERRPGFAMPRREPVFTAPARQQSNGDSRMEQDDTKGKKDFIAQWTAKQRRKRKRIGQGESDAEPEGGKGLQKEKEKEKEKEGKRNVSTDDVVFGLTILNTLGSIPSFVFTLLNAYYYRGNPRVD</sequence>
<keyword evidence="2" id="KW-0812">Transmembrane</keyword>
<keyword evidence="2" id="KW-1133">Transmembrane helix</keyword>
<gene>
    <name evidence="4" type="ORF">UTRI_01025</name>
</gene>
<feature type="compositionally biased region" description="Basic and acidic residues" evidence="1">
    <location>
        <begin position="403"/>
        <end position="419"/>
    </location>
</feature>
<feature type="transmembrane region" description="Helical" evidence="2">
    <location>
        <begin position="497"/>
        <end position="522"/>
    </location>
</feature>
<accession>A0A5C3DYC8</accession>
<keyword evidence="5" id="KW-1185">Reference proteome</keyword>
<feature type="compositionally biased region" description="Polar residues" evidence="1">
    <location>
        <begin position="324"/>
        <end position="333"/>
    </location>
</feature>
<feature type="transmembrane region" description="Helical" evidence="2">
    <location>
        <begin position="78"/>
        <end position="98"/>
    </location>
</feature>
<dbReference type="Proteomes" id="UP000324022">
    <property type="component" value="Unassembled WGS sequence"/>
</dbReference>
<evidence type="ECO:0000313" key="4">
    <source>
        <dbReference type="EMBL" id="SPO22347.1"/>
    </source>
</evidence>
<protein>
    <submittedName>
        <fullName evidence="4">Uncharacterized protein</fullName>
    </submittedName>
</protein>
<feature type="chain" id="PRO_5023008399" evidence="3">
    <location>
        <begin position="21"/>
        <end position="530"/>
    </location>
</feature>